<proteinExistence type="inferred from homology"/>
<organism evidence="10">
    <name type="scientific">Gongylonema pulchrum</name>
    <dbReference type="NCBI Taxonomy" id="637853"/>
    <lineage>
        <taxon>Eukaryota</taxon>
        <taxon>Metazoa</taxon>
        <taxon>Ecdysozoa</taxon>
        <taxon>Nematoda</taxon>
        <taxon>Chromadorea</taxon>
        <taxon>Rhabditida</taxon>
        <taxon>Spirurina</taxon>
        <taxon>Spiruromorpha</taxon>
        <taxon>Spiruroidea</taxon>
        <taxon>Gongylonematidae</taxon>
        <taxon>Gongylonema</taxon>
    </lineage>
</organism>
<evidence type="ECO:0000256" key="1">
    <source>
        <dbReference type="ARBA" id="ARBA00022679"/>
    </source>
</evidence>
<evidence type="ECO:0000256" key="6">
    <source>
        <dbReference type="ARBA" id="ARBA00038999"/>
    </source>
</evidence>
<protein>
    <recommendedName>
        <fullName evidence="6">mitogen-activated protein kinase kinase</fullName>
        <ecNumber evidence="6">2.7.12.2</ecNumber>
    </recommendedName>
</protein>
<evidence type="ECO:0000313" key="9">
    <source>
        <dbReference type="Proteomes" id="UP000271098"/>
    </source>
</evidence>
<reference evidence="10" key="1">
    <citation type="submission" date="2016-06" db="UniProtKB">
        <authorList>
            <consortium name="WormBaseParasite"/>
        </authorList>
    </citation>
    <scope>IDENTIFICATION</scope>
</reference>
<dbReference type="EMBL" id="UYRT01083797">
    <property type="protein sequence ID" value="VDN27956.1"/>
    <property type="molecule type" value="Genomic_DNA"/>
</dbReference>
<evidence type="ECO:0000256" key="4">
    <source>
        <dbReference type="ARBA" id="ARBA00022840"/>
    </source>
</evidence>
<comment type="similarity">
    <text evidence="5">Belongs to the protein kinase superfamily. STE Ser/Thr protein kinase family. MAP kinase kinase subfamily.</text>
</comment>
<dbReference type="PROSITE" id="PS50011">
    <property type="entry name" value="PROTEIN_KINASE_DOM"/>
    <property type="match status" value="1"/>
</dbReference>
<evidence type="ECO:0000256" key="2">
    <source>
        <dbReference type="ARBA" id="ARBA00022741"/>
    </source>
</evidence>
<dbReference type="SUPFAM" id="SSF56112">
    <property type="entry name" value="Protein kinase-like (PK-like)"/>
    <property type="match status" value="1"/>
</dbReference>
<evidence type="ECO:0000313" key="8">
    <source>
        <dbReference type="EMBL" id="VDN27956.1"/>
    </source>
</evidence>
<evidence type="ECO:0000256" key="5">
    <source>
        <dbReference type="ARBA" id="ARBA00038035"/>
    </source>
</evidence>
<keyword evidence="1" id="KW-0808">Transferase</keyword>
<sequence>MFPIYPERLLTNASYDTRSDVWSLGITLQEVALGVFPYPKFNENELFIQLQQVVYGDAPIMGPSDVYSVRTVQFINSCLVKETEARPTYAMLMETEYFKYYDGIDGTPEYVSKHVRQALSLQKQSSAL</sequence>
<dbReference type="GO" id="GO:0005524">
    <property type="term" value="F:ATP binding"/>
    <property type="evidence" value="ECO:0007669"/>
    <property type="project" value="UniProtKB-KW"/>
</dbReference>
<gene>
    <name evidence="8" type="ORF">GPUH_LOCUS16469</name>
</gene>
<dbReference type="Proteomes" id="UP000271098">
    <property type="component" value="Unassembled WGS sequence"/>
</dbReference>
<reference evidence="8 9" key="2">
    <citation type="submission" date="2018-11" db="EMBL/GenBank/DDBJ databases">
        <authorList>
            <consortium name="Pathogen Informatics"/>
        </authorList>
    </citation>
    <scope>NUCLEOTIDE SEQUENCE [LARGE SCALE GENOMIC DNA]</scope>
</reference>
<accession>A0A183E678</accession>
<dbReference type="PANTHER" id="PTHR48013">
    <property type="entry name" value="DUAL SPECIFICITY MITOGEN-ACTIVATED PROTEIN KINASE KINASE 5-RELATED"/>
    <property type="match status" value="1"/>
</dbReference>
<dbReference type="InterPro" id="IPR011009">
    <property type="entry name" value="Kinase-like_dom_sf"/>
</dbReference>
<dbReference type="Pfam" id="PF00069">
    <property type="entry name" value="Pkinase"/>
    <property type="match status" value="1"/>
</dbReference>
<evidence type="ECO:0000313" key="10">
    <source>
        <dbReference type="WBParaSite" id="GPUH_0001649101-mRNA-1"/>
    </source>
</evidence>
<keyword evidence="9" id="KW-1185">Reference proteome</keyword>
<dbReference type="WBParaSite" id="GPUH_0001649101-mRNA-1">
    <property type="protein sequence ID" value="GPUH_0001649101-mRNA-1"/>
    <property type="gene ID" value="GPUH_0001649101"/>
</dbReference>
<evidence type="ECO:0000259" key="7">
    <source>
        <dbReference type="PROSITE" id="PS50011"/>
    </source>
</evidence>
<feature type="domain" description="Protein kinase" evidence="7">
    <location>
        <begin position="1"/>
        <end position="98"/>
    </location>
</feature>
<dbReference type="OrthoDB" id="10252354at2759"/>
<dbReference type="GO" id="GO:0051403">
    <property type="term" value="P:stress-activated MAPK cascade"/>
    <property type="evidence" value="ECO:0007669"/>
    <property type="project" value="TreeGrafter"/>
</dbReference>
<dbReference type="GO" id="GO:0004708">
    <property type="term" value="F:MAP kinase kinase activity"/>
    <property type="evidence" value="ECO:0007669"/>
    <property type="project" value="UniProtKB-EC"/>
</dbReference>
<dbReference type="Gene3D" id="1.10.510.10">
    <property type="entry name" value="Transferase(Phosphotransferase) domain 1"/>
    <property type="match status" value="1"/>
</dbReference>
<dbReference type="AlphaFoldDB" id="A0A183E678"/>
<evidence type="ECO:0000256" key="3">
    <source>
        <dbReference type="ARBA" id="ARBA00022777"/>
    </source>
</evidence>
<dbReference type="PANTHER" id="PTHR48013:SF28">
    <property type="entry name" value="DUAL SPECIFICITY MITOGEN-ACTIVATED PROTEIN KINASE KINASE SEK-1"/>
    <property type="match status" value="1"/>
</dbReference>
<dbReference type="InterPro" id="IPR000719">
    <property type="entry name" value="Prot_kinase_dom"/>
</dbReference>
<dbReference type="EC" id="2.7.12.2" evidence="6"/>
<keyword evidence="2" id="KW-0547">Nucleotide-binding</keyword>
<name>A0A183E678_9BILA</name>
<keyword evidence="4" id="KW-0067">ATP-binding</keyword>
<keyword evidence="3" id="KW-0418">Kinase</keyword>